<dbReference type="InterPro" id="IPR035907">
    <property type="entry name" value="Hppk_sf"/>
</dbReference>
<accession>A0ABP8QCJ1</accession>
<evidence type="ECO:0000256" key="7">
    <source>
        <dbReference type="ARBA" id="ARBA00022909"/>
    </source>
</evidence>
<protein>
    <recommendedName>
        <fullName evidence="2">2-amino-4-hydroxy-6-hydroxymethyldihydropteridine diphosphokinase</fullName>
        <ecNumber evidence="2">2.7.6.3</ecNumber>
    </recommendedName>
</protein>
<keyword evidence="5" id="KW-0418">Kinase</keyword>
<evidence type="ECO:0000259" key="8">
    <source>
        <dbReference type="Pfam" id="PF01288"/>
    </source>
</evidence>
<keyword evidence="10" id="KW-1185">Reference proteome</keyword>
<keyword evidence="6" id="KW-0067">ATP-binding</keyword>
<proteinExistence type="predicted"/>
<keyword evidence="3" id="KW-0808">Transferase</keyword>
<dbReference type="NCBIfam" id="TIGR01498">
    <property type="entry name" value="folK"/>
    <property type="match status" value="1"/>
</dbReference>
<evidence type="ECO:0000313" key="10">
    <source>
        <dbReference type="Proteomes" id="UP001501321"/>
    </source>
</evidence>
<dbReference type="Gene3D" id="3.30.70.560">
    <property type="entry name" value="7,8-Dihydro-6-hydroxymethylpterin-pyrophosphokinase HPPK"/>
    <property type="match status" value="1"/>
</dbReference>
<comment type="caution">
    <text evidence="9">The sequence shown here is derived from an EMBL/GenBank/DDBJ whole genome shotgun (WGS) entry which is preliminary data.</text>
</comment>
<name>A0ABP8QCJ1_9GAMM</name>
<evidence type="ECO:0000313" key="9">
    <source>
        <dbReference type="EMBL" id="GAA4500318.1"/>
    </source>
</evidence>
<dbReference type="SUPFAM" id="SSF55083">
    <property type="entry name" value="6-hydroxymethyl-7,8-dihydropterin pyrophosphokinase, HPPK"/>
    <property type="match status" value="1"/>
</dbReference>
<dbReference type="EC" id="2.7.6.3" evidence="2"/>
<evidence type="ECO:0000256" key="5">
    <source>
        <dbReference type="ARBA" id="ARBA00022777"/>
    </source>
</evidence>
<reference evidence="10" key="1">
    <citation type="journal article" date="2019" name="Int. J. Syst. Evol. Microbiol.">
        <title>The Global Catalogue of Microorganisms (GCM) 10K type strain sequencing project: providing services to taxonomists for standard genome sequencing and annotation.</title>
        <authorList>
            <consortium name="The Broad Institute Genomics Platform"/>
            <consortium name="The Broad Institute Genome Sequencing Center for Infectious Disease"/>
            <person name="Wu L."/>
            <person name="Ma J."/>
        </authorList>
    </citation>
    <scope>NUCLEOTIDE SEQUENCE [LARGE SCALE GENOMIC DNA]</scope>
    <source>
        <strain evidence="10">JCM 32226</strain>
    </source>
</reference>
<organism evidence="9 10">
    <name type="scientific">Pseudaeromonas paramecii</name>
    <dbReference type="NCBI Taxonomy" id="2138166"/>
    <lineage>
        <taxon>Bacteria</taxon>
        <taxon>Pseudomonadati</taxon>
        <taxon>Pseudomonadota</taxon>
        <taxon>Gammaproteobacteria</taxon>
        <taxon>Aeromonadales</taxon>
        <taxon>Aeromonadaceae</taxon>
        <taxon>Pseudaeromonas</taxon>
    </lineage>
</organism>
<dbReference type="EMBL" id="BAABFC010000013">
    <property type="protein sequence ID" value="GAA4500318.1"/>
    <property type="molecule type" value="Genomic_DNA"/>
</dbReference>
<comment type="pathway">
    <text evidence="1">Cofactor biosynthesis; tetrahydrofolate biosynthesis; 2-amino-4-hydroxy-6-hydroxymethyl-7,8-dihydropteridine diphosphate from 7,8-dihydroneopterin triphosphate: step 4/4.</text>
</comment>
<keyword evidence="4" id="KW-0547">Nucleotide-binding</keyword>
<evidence type="ECO:0000256" key="4">
    <source>
        <dbReference type="ARBA" id="ARBA00022741"/>
    </source>
</evidence>
<evidence type="ECO:0000256" key="2">
    <source>
        <dbReference type="ARBA" id="ARBA00013253"/>
    </source>
</evidence>
<dbReference type="PANTHER" id="PTHR43071:SF2">
    <property type="entry name" value="2-AMINO-4-HYDROXY-6-HYDROXYMETHYLDIHYDROPTERIDINE PYROPHOSPHOKINASE"/>
    <property type="match status" value="1"/>
</dbReference>
<dbReference type="Pfam" id="PF01288">
    <property type="entry name" value="HPPK"/>
    <property type="match status" value="1"/>
</dbReference>
<evidence type="ECO:0000256" key="6">
    <source>
        <dbReference type="ARBA" id="ARBA00022840"/>
    </source>
</evidence>
<keyword evidence="7" id="KW-0289">Folate biosynthesis</keyword>
<gene>
    <name evidence="9" type="primary">folK_2</name>
    <name evidence="9" type="ORF">GCM10023095_21960</name>
</gene>
<evidence type="ECO:0000256" key="3">
    <source>
        <dbReference type="ARBA" id="ARBA00022679"/>
    </source>
</evidence>
<sequence>MAQIYIGMGSNIDPMHHVCAGLDALYRWLGPLAVSPVYRSPAKGFTGEDFLNLVVGAQSPLSLEAVRQGLRQIEFQHGRPRDAKKFSSRTLDLDLLSFDDWVLTEPLELPRAEILHNAFVLRPFAELAPQWCHPVVGRTLAELWQHFPQDAPLQPVALAWSVPST</sequence>
<dbReference type="RefSeq" id="WP_345012992.1">
    <property type="nucleotide sequence ID" value="NZ_BAABFC010000013.1"/>
</dbReference>
<dbReference type="InterPro" id="IPR000550">
    <property type="entry name" value="Hppk"/>
</dbReference>
<feature type="domain" description="7,8-dihydro-6-hydroxymethylpterin-pyrophosphokinase" evidence="8">
    <location>
        <begin position="5"/>
        <end position="129"/>
    </location>
</feature>
<dbReference type="PANTHER" id="PTHR43071">
    <property type="entry name" value="2-AMINO-4-HYDROXY-6-HYDROXYMETHYLDIHYDROPTERIDINE PYROPHOSPHOKINASE"/>
    <property type="match status" value="1"/>
</dbReference>
<dbReference type="Proteomes" id="UP001501321">
    <property type="component" value="Unassembled WGS sequence"/>
</dbReference>
<evidence type="ECO:0000256" key="1">
    <source>
        <dbReference type="ARBA" id="ARBA00005051"/>
    </source>
</evidence>